<name>A0A660KPJ4_9ROSI</name>
<gene>
    <name evidence="1" type="ORF">FH972_010855</name>
</gene>
<dbReference type="AlphaFoldDB" id="A0A660KPJ4"/>
<sequence length="108" mass="12590">MATQSRSLGNKTPLTITVRYSSSERLEFKLTLTWRKGLVPGHFVNVLLFNSRKSEIAVWFRCMAVEFICKGCNDDHDKEGEELRKKTSNMMRNLKTQKEYLQGSMRKL</sequence>
<keyword evidence="2" id="KW-1185">Reference proteome</keyword>
<evidence type="ECO:0000313" key="2">
    <source>
        <dbReference type="Proteomes" id="UP000327013"/>
    </source>
</evidence>
<proteinExistence type="predicted"/>
<reference evidence="1 2" key="1">
    <citation type="submission" date="2019-06" db="EMBL/GenBank/DDBJ databases">
        <title>A chromosomal-level reference genome of Carpinus fangiana (Coryloideae, Betulaceae).</title>
        <authorList>
            <person name="Yang X."/>
            <person name="Wang Z."/>
            <person name="Zhang L."/>
            <person name="Hao G."/>
            <person name="Liu J."/>
            <person name="Yang Y."/>
        </authorList>
    </citation>
    <scope>NUCLEOTIDE SEQUENCE [LARGE SCALE GENOMIC DNA]</scope>
    <source>
        <strain evidence="1">Cfa_2016G</strain>
        <tissue evidence="1">Leaf</tissue>
    </source>
</reference>
<protein>
    <submittedName>
        <fullName evidence="1">Uncharacterized protein</fullName>
    </submittedName>
</protein>
<dbReference type="EMBL" id="CM017324">
    <property type="protein sequence ID" value="KAE8038332.1"/>
    <property type="molecule type" value="Genomic_DNA"/>
</dbReference>
<dbReference type="Proteomes" id="UP000327013">
    <property type="component" value="Chromosome 4"/>
</dbReference>
<organism evidence="1 2">
    <name type="scientific">Carpinus fangiana</name>
    <dbReference type="NCBI Taxonomy" id="176857"/>
    <lineage>
        <taxon>Eukaryota</taxon>
        <taxon>Viridiplantae</taxon>
        <taxon>Streptophyta</taxon>
        <taxon>Embryophyta</taxon>
        <taxon>Tracheophyta</taxon>
        <taxon>Spermatophyta</taxon>
        <taxon>Magnoliopsida</taxon>
        <taxon>eudicotyledons</taxon>
        <taxon>Gunneridae</taxon>
        <taxon>Pentapetalae</taxon>
        <taxon>rosids</taxon>
        <taxon>fabids</taxon>
        <taxon>Fagales</taxon>
        <taxon>Betulaceae</taxon>
        <taxon>Carpinus</taxon>
    </lineage>
</organism>
<accession>A0A660KPJ4</accession>
<evidence type="ECO:0000313" key="1">
    <source>
        <dbReference type="EMBL" id="KAE8038332.1"/>
    </source>
</evidence>